<proteinExistence type="inferred from homology"/>
<evidence type="ECO:0000256" key="1">
    <source>
        <dbReference type="ARBA" id="ARBA00000094"/>
    </source>
</evidence>
<gene>
    <name evidence="7" type="ORF">SASPL_100213</name>
</gene>
<evidence type="ECO:0000256" key="3">
    <source>
        <dbReference type="ARBA" id="ARBA00022801"/>
    </source>
</evidence>
<dbReference type="GO" id="GO:0033926">
    <property type="term" value="F:endo-alpha-N-acetylgalactosaminidase activity"/>
    <property type="evidence" value="ECO:0007669"/>
    <property type="project" value="UniProtKB-UniRule"/>
</dbReference>
<comment type="function">
    <text evidence="6">Invertase that cleaves sucrose into glucose and fructose.</text>
</comment>
<dbReference type="PANTHER" id="PTHR31916">
    <property type="match status" value="1"/>
</dbReference>
<keyword evidence="4 6" id="KW-0119">Carbohydrate metabolism</keyword>
<dbReference type="Gene3D" id="1.50.10.10">
    <property type="match status" value="1"/>
</dbReference>
<dbReference type="GO" id="GO:0004575">
    <property type="term" value="F:sucrose alpha-glucosidase activity"/>
    <property type="evidence" value="ECO:0007669"/>
    <property type="project" value="TreeGrafter"/>
</dbReference>
<dbReference type="AlphaFoldDB" id="A0A8X9AAR6"/>
<evidence type="ECO:0000313" key="8">
    <source>
        <dbReference type="Proteomes" id="UP000298416"/>
    </source>
</evidence>
<evidence type="ECO:0000256" key="6">
    <source>
        <dbReference type="RuleBase" id="RU367047"/>
    </source>
</evidence>
<keyword evidence="8" id="KW-1185">Reference proteome</keyword>
<keyword evidence="3 6" id="KW-0378">Hydrolase</keyword>
<keyword evidence="5 6" id="KW-0326">Glycosidase</keyword>
<dbReference type="Proteomes" id="UP000298416">
    <property type="component" value="Unassembled WGS sequence"/>
</dbReference>
<dbReference type="EMBL" id="PNBA02000001">
    <property type="protein sequence ID" value="KAG6435342.1"/>
    <property type="molecule type" value="Genomic_DNA"/>
</dbReference>
<comment type="caution">
    <text evidence="7">The sequence shown here is derived from an EMBL/GenBank/DDBJ whole genome shotgun (WGS) entry which is preliminary data.</text>
</comment>
<dbReference type="EC" id="3.2.1.26" evidence="6"/>
<dbReference type="Pfam" id="PF12899">
    <property type="entry name" value="Glyco_hydro_100"/>
    <property type="match status" value="1"/>
</dbReference>
<dbReference type="FunFam" id="1.50.10.10:FF:000001">
    <property type="entry name" value="probable alkaline/neutral invertase B"/>
    <property type="match status" value="1"/>
</dbReference>
<reference evidence="7" key="2">
    <citation type="submission" date="2020-08" db="EMBL/GenBank/DDBJ databases">
        <title>Plant Genome Project.</title>
        <authorList>
            <person name="Zhang R.-G."/>
        </authorList>
    </citation>
    <scope>NUCLEOTIDE SEQUENCE</scope>
    <source>
        <strain evidence="7">Huo1</strain>
        <tissue evidence="7">Leaf</tissue>
    </source>
</reference>
<reference evidence="7" key="1">
    <citation type="submission" date="2018-01" db="EMBL/GenBank/DDBJ databases">
        <authorList>
            <person name="Mao J.F."/>
        </authorList>
    </citation>
    <scope>NUCLEOTIDE SEQUENCE</scope>
    <source>
        <strain evidence="7">Huo1</strain>
        <tissue evidence="7">Leaf</tissue>
    </source>
</reference>
<evidence type="ECO:0000256" key="4">
    <source>
        <dbReference type="ARBA" id="ARBA00023277"/>
    </source>
</evidence>
<evidence type="ECO:0000256" key="5">
    <source>
        <dbReference type="ARBA" id="ARBA00023295"/>
    </source>
</evidence>
<sequence length="606" mass="68883">MKSDVAVTCLLRLGGIFTGLSSHTKFATGYSDNWGFCCKMSPIVDGNGNGKHNESSSSIFEIGESDLSRLLERPKAVNIERKRSFDERSISELSISSPPRQFYKNSENSSRVFDNFGSIHSPGRSGVSTPRSFYCMETHPIVAEAWEALQRSIVHFREQPVGTLAALDNSTEELNYDQVFVRDFVPSALAFLMNGEPEIVKNFLLKTLRLQSWEKKVDNFTLGAGVMPASFKVLHDPVRNNETIIADFGECAIGRVAPVDSGFWWIILLRAYTKSTGDNTLAEMPEFQRGIKLILALCLSEGYDTFPTLLCADGCSMIDRRMGVYGYPIEIQALFFMALRCALNLLKNDEEGKDFSDRVVKRLHALSYHMRSYFWLDIKQLNDIYRYKTEEYSHTAVNKFNVMPDSLPDWVFDFMPTRGGYFIGNVSPARMDFRWFCLGNCVAILSSLATPEQASAIMDLIESRWDELVGEMPLKICYPSMETHEWRIVTGCDPKNTSWSYHNGGSWPVLLWLLTAACIKSGRPQLARRAIELVEARLSKDHWPEYYDGKLGRYMGKQARKYQTWSIAGYLVAKMMLEDPSHLGMISLEEDKQMKPHIKRSASWMC</sequence>
<organism evidence="7">
    <name type="scientific">Salvia splendens</name>
    <name type="common">Scarlet sage</name>
    <dbReference type="NCBI Taxonomy" id="180675"/>
    <lineage>
        <taxon>Eukaryota</taxon>
        <taxon>Viridiplantae</taxon>
        <taxon>Streptophyta</taxon>
        <taxon>Embryophyta</taxon>
        <taxon>Tracheophyta</taxon>
        <taxon>Spermatophyta</taxon>
        <taxon>Magnoliopsida</taxon>
        <taxon>eudicotyledons</taxon>
        <taxon>Gunneridae</taxon>
        <taxon>Pentapetalae</taxon>
        <taxon>asterids</taxon>
        <taxon>lamiids</taxon>
        <taxon>Lamiales</taxon>
        <taxon>Lamiaceae</taxon>
        <taxon>Nepetoideae</taxon>
        <taxon>Mentheae</taxon>
        <taxon>Salviinae</taxon>
        <taxon>Salvia</taxon>
        <taxon>Salvia subgen. Calosphace</taxon>
        <taxon>core Calosphace</taxon>
    </lineage>
</organism>
<dbReference type="PANTHER" id="PTHR31916:SF42">
    <property type="entry name" value="ALKALINE_NEUTRAL INVERTASE"/>
    <property type="match status" value="1"/>
</dbReference>
<dbReference type="InterPro" id="IPR008928">
    <property type="entry name" value="6-hairpin_glycosidase_sf"/>
</dbReference>
<evidence type="ECO:0000256" key="2">
    <source>
        <dbReference type="ARBA" id="ARBA00007671"/>
    </source>
</evidence>
<comment type="similarity">
    <text evidence="2 6">Belongs to the glycosyl hydrolase 100 family.</text>
</comment>
<dbReference type="SUPFAM" id="SSF48208">
    <property type="entry name" value="Six-hairpin glycosidases"/>
    <property type="match status" value="1"/>
</dbReference>
<comment type="catalytic activity">
    <reaction evidence="1 6">
        <text>Hydrolysis of terminal non-reducing beta-D-fructofuranoside residues in beta-D-fructofuranosides.</text>
        <dbReference type="EC" id="3.2.1.26"/>
    </reaction>
</comment>
<dbReference type="GO" id="GO:0005987">
    <property type="term" value="P:sucrose catabolic process"/>
    <property type="evidence" value="ECO:0007669"/>
    <property type="project" value="TreeGrafter"/>
</dbReference>
<dbReference type="InterPro" id="IPR012341">
    <property type="entry name" value="6hp_glycosidase-like_sf"/>
</dbReference>
<accession>A0A8X9AAR6</accession>
<evidence type="ECO:0000313" key="7">
    <source>
        <dbReference type="EMBL" id="KAG6435342.1"/>
    </source>
</evidence>
<name>A0A8X9AAR6_SALSN</name>
<protein>
    <recommendedName>
        <fullName evidence="6">Alkaline/neutral invertase</fullName>
        <ecNumber evidence="6">3.2.1.26</ecNumber>
    </recommendedName>
</protein>
<dbReference type="InterPro" id="IPR024746">
    <property type="entry name" value="Glyco_hydro_100"/>
</dbReference>